<evidence type="ECO:0000259" key="2">
    <source>
        <dbReference type="Pfam" id="PF23070"/>
    </source>
</evidence>
<dbReference type="Pfam" id="PF23069">
    <property type="entry name" value="DUF7042"/>
    <property type="match status" value="1"/>
</dbReference>
<dbReference type="InterPro" id="IPR055471">
    <property type="entry name" value="DUF7043"/>
</dbReference>
<accession>A0AAJ7SF12</accession>
<protein>
    <submittedName>
        <fullName evidence="5">Uncharacterized protein LOC100906651</fullName>
    </submittedName>
</protein>
<feature type="domain" description="DUF7042" evidence="1">
    <location>
        <begin position="109"/>
        <end position="238"/>
    </location>
</feature>
<evidence type="ECO:0000259" key="1">
    <source>
        <dbReference type="Pfam" id="PF23069"/>
    </source>
</evidence>
<dbReference type="Pfam" id="PF23070">
    <property type="entry name" value="DUF7043"/>
    <property type="match status" value="1"/>
</dbReference>
<dbReference type="AlphaFoldDB" id="A0AAJ7SF12"/>
<dbReference type="GeneID" id="100906651"/>
<dbReference type="InterPro" id="IPR055470">
    <property type="entry name" value="DUF7042"/>
</dbReference>
<dbReference type="Proteomes" id="UP000694867">
    <property type="component" value="Unplaced"/>
</dbReference>
<sequence length="546" mass="61647">MKIGGRASCEFPESMQGQWFQKSYHEDIIITKTSLSKHGQCRERRNDKFLLFNTRDNTYSFVVITQKHPNVMQYKETPSPLQGNWTLDRASHELAGDTPLYSVFRVNGEPVPCPFRDTYHFSYNRGSGNCSSPPSISDFCTDKNRVLFNFKACYDTHSESRKETLTCVGTWKEGSHHYLVGKMEHAAAHSNEDRFRCFIYEEWRGRSGQVEGYHIAISGDATCDGVQSPNEGSTLLYMSRSPRSKKIFPSWMYQESHHWRTLNGSRSFEISRQNTSLVIQSSRWIEQRWTCEDAYETGENQAKIVVNAIEGCDSGYICLHVYRRASNVLELQIGQSTPRVEDACLQSFFDPSDLDYVTLIADPPGQIDAPFEGKYVLSRPSGSLFAEMLKTSNMDAFDCSGQMTVFSGCEGDASRFEIRSSCGTAPGEPRQDRSKVMSVQATWERTDEHGSTTYIVVSHNNQSKESLEQGFCLALTDENKRVFLLGAESCSRRRVSNNFRMDFYLESACPPPGTSVASERSSFVSVVVLCLAVAVLTLRSVRDSSL</sequence>
<dbReference type="InterPro" id="IPR055472">
    <property type="entry name" value="DUF7044"/>
</dbReference>
<feature type="domain" description="DUF7043" evidence="2">
    <location>
        <begin position="248"/>
        <end position="352"/>
    </location>
</feature>
<evidence type="ECO:0000313" key="5">
    <source>
        <dbReference type="RefSeq" id="XP_028967553.1"/>
    </source>
</evidence>
<dbReference type="PANTHER" id="PTHR22255:SF9">
    <property type="entry name" value="LP06548P"/>
    <property type="match status" value="1"/>
</dbReference>
<organism evidence="4 5">
    <name type="scientific">Galendromus occidentalis</name>
    <name type="common">western predatory mite</name>
    <dbReference type="NCBI Taxonomy" id="34638"/>
    <lineage>
        <taxon>Eukaryota</taxon>
        <taxon>Metazoa</taxon>
        <taxon>Ecdysozoa</taxon>
        <taxon>Arthropoda</taxon>
        <taxon>Chelicerata</taxon>
        <taxon>Arachnida</taxon>
        <taxon>Acari</taxon>
        <taxon>Parasitiformes</taxon>
        <taxon>Mesostigmata</taxon>
        <taxon>Gamasina</taxon>
        <taxon>Phytoseioidea</taxon>
        <taxon>Phytoseiidae</taxon>
        <taxon>Typhlodrominae</taxon>
        <taxon>Galendromus</taxon>
    </lineage>
</organism>
<evidence type="ECO:0000259" key="3">
    <source>
        <dbReference type="Pfam" id="PF23071"/>
    </source>
</evidence>
<evidence type="ECO:0000313" key="4">
    <source>
        <dbReference type="Proteomes" id="UP000694867"/>
    </source>
</evidence>
<feature type="domain" description="DUF7044" evidence="3">
    <location>
        <begin position="8"/>
        <end position="77"/>
    </location>
</feature>
<reference evidence="5" key="1">
    <citation type="submission" date="2025-08" db="UniProtKB">
        <authorList>
            <consortium name="RefSeq"/>
        </authorList>
    </citation>
    <scope>IDENTIFICATION</scope>
</reference>
<name>A0AAJ7SF12_9ACAR</name>
<dbReference type="RefSeq" id="XP_028967553.1">
    <property type="nucleotide sequence ID" value="XM_029111720.1"/>
</dbReference>
<dbReference type="PANTHER" id="PTHR22255">
    <property type="entry name" value="LP06548P"/>
    <property type="match status" value="1"/>
</dbReference>
<dbReference type="Pfam" id="PF23071">
    <property type="entry name" value="DUF7044"/>
    <property type="match status" value="1"/>
</dbReference>
<dbReference type="KEGG" id="goe:100906651"/>
<keyword evidence="4" id="KW-1185">Reference proteome</keyword>
<proteinExistence type="predicted"/>
<gene>
    <name evidence="5" type="primary">LOC100906651</name>
</gene>
<dbReference type="GO" id="GO:0061909">
    <property type="term" value="P:autophagosome-lysosome fusion"/>
    <property type="evidence" value="ECO:0007669"/>
    <property type="project" value="TreeGrafter"/>
</dbReference>